<dbReference type="EMBL" id="CAXAJV020001287">
    <property type="protein sequence ID" value="CAL7937140.1"/>
    <property type="molecule type" value="Genomic_DNA"/>
</dbReference>
<name>A0ABP1NC64_XYLVO</name>
<dbReference type="PANTHER" id="PTHR31974">
    <property type="entry name" value="BIOGENESIS OF LYSOSOME-RELATED ORGANELLES COMPLEX 1 SUBUNIT 3"/>
    <property type="match status" value="1"/>
</dbReference>
<keyword evidence="4" id="KW-1185">Reference proteome</keyword>
<organism evidence="3 4">
    <name type="scientific">Xylocopa violacea</name>
    <name type="common">Violet carpenter bee</name>
    <name type="synonym">Apis violacea</name>
    <dbReference type="NCBI Taxonomy" id="135666"/>
    <lineage>
        <taxon>Eukaryota</taxon>
        <taxon>Metazoa</taxon>
        <taxon>Ecdysozoa</taxon>
        <taxon>Arthropoda</taxon>
        <taxon>Hexapoda</taxon>
        <taxon>Insecta</taxon>
        <taxon>Pterygota</taxon>
        <taxon>Neoptera</taxon>
        <taxon>Endopterygota</taxon>
        <taxon>Hymenoptera</taxon>
        <taxon>Apocrita</taxon>
        <taxon>Aculeata</taxon>
        <taxon>Apoidea</taxon>
        <taxon>Anthophila</taxon>
        <taxon>Apidae</taxon>
        <taxon>Xylocopa</taxon>
        <taxon>Xylocopa</taxon>
    </lineage>
</organism>
<evidence type="ECO:0000313" key="4">
    <source>
        <dbReference type="Proteomes" id="UP001642520"/>
    </source>
</evidence>
<sequence length="172" mass="18593">MDLKAVVVTGEAPESDDDTASIITVCNFYAGMGFPSVRASNYYGTIISGEAPESDDDGTSLSSVSGAIDAMTCMPEMKIPKSKKCSIKYNSLLHKKLHECNETLDKDLIQMVEVTVGAATQELSAVNRQLLRSELVLQEAASQLRSVCNRTRDASNALHQLIDGKFLSSIKT</sequence>
<comment type="similarity">
    <text evidence="1">Belongs to the BLOC1S3 family.</text>
</comment>
<dbReference type="Proteomes" id="UP001642520">
    <property type="component" value="Unassembled WGS sequence"/>
</dbReference>
<reference evidence="3 4" key="1">
    <citation type="submission" date="2024-08" db="EMBL/GenBank/DDBJ databases">
        <authorList>
            <person name="Will J Nash"/>
            <person name="Angela Man"/>
            <person name="Seanna McTaggart"/>
            <person name="Kendall Baker"/>
            <person name="Tom Barker"/>
            <person name="Leah Catchpole"/>
            <person name="Alex Durrant"/>
            <person name="Karim Gharbi"/>
            <person name="Naomi Irish"/>
            <person name="Gemy Kaithakottil"/>
            <person name="Debby Ku"/>
            <person name="Aaliyah Providence"/>
            <person name="Felix Shaw"/>
            <person name="David Swarbreck"/>
            <person name="Chris Watkins"/>
            <person name="Ann M. McCartney"/>
            <person name="Giulio Formenti"/>
            <person name="Alice Mouton"/>
            <person name="Noel Vella"/>
            <person name="Bjorn M von Reumont"/>
            <person name="Adriana Vella"/>
            <person name="Wilfried Haerty"/>
        </authorList>
    </citation>
    <scope>NUCLEOTIDE SEQUENCE [LARGE SCALE GENOMIC DNA]</scope>
</reference>
<evidence type="ECO:0000256" key="1">
    <source>
        <dbReference type="ARBA" id="ARBA00008942"/>
    </source>
</evidence>
<dbReference type="Pfam" id="PF15753">
    <property type="entry name" value="BLOC1S3"/>
    <property type="match status" value="1"/>
</dbReference>
<evidence type="ECO:0000256" key="2">
    <source>
        <dbReference type="ARBA" id="ARBA00019581"/>
    </source>
</evidence>
<comment type="caution">
    <text evidence="3">The sequence shown here is derived from an EMBL/GenBank/DDBJ whole genome shotgun (WGS) entry which is preliminary data.</text>
</comment>
<dbReference type="PANTHER" id="PTHR31974:SF2">
    <property type="entry name" value="BIOGENESIS OF LYSOSOME-RELATED ORGANELLES COMPLEX 1 SUBUNIT 3"/>
    <property type="match status" value="1"/>
</dbReference>
<dbReference type="InterPro" id="IPR017245">
    <property type="entry name" value="BLOC-1_complex_su-3"/>
</dbReference>
<protein>
    <recommendedName>
        <fullName evidence="2">Biogenesis of lysosome-related organelles complex 1 subunit 3</fullName>
    </recommendedName>
</protein>
<proteinExistence type="inferred from homology"/>
<gene>
    <name evidence="3" type="ORF">XYLVIOL_LOCUS2557</name>
</gene>
<accession>A0ABP1NC64</accession>
<evidence type="ECO:0000313" key="3">
    <source>
        <dbReference type="EMBL" id="CAL7937140.1"/>
    </source>
</evidence>